<evidence type="ECO:0000256" key="1">
    <source>
        <dbReference type="ARBA" id="ARBA00004496"/>
    </source>
</evidence>
<dbReference type="Gene3D" id="1.25.40.720">
    <property type="entry name" value="Telomere length regulation protein 2, C-terminal domain"/>
    <property type="match status" value="1"/>
</dbReference>
<dbReference type="EMBL" id="BSYO01000002">
    <property type="protein sequence ID" value="GMH01194.1"/>
    <property type="molecule type" value="Genomic_DNA"/>
</dbReference>
<dbReference type="SUPFAM" id="SSF48371">
    <property type="entry name" value="ARM repeat"/>
    <property type="match status" value="1"/>
</dbReference>
<reference evidence="7" key="1">
    <citation type="submission" date="2023-05" db="EMBL/GenBank/DDBJ databases">
        <title>Nepenthes gracilis genome sequencing.</title>
        <authorList>
            <person name="Fukushima K."/>
        </authorList>
    </citation>
    <scope>NUCLEOTIDE SEQUENCE</scope>
    <source>
        <strain evidence="7">SING2019-196</strain>
    </source>
</reference>
<sequence length="1024" mass="115102">MEGEKPKTEKEMEIELLRKISDTMSAINSAKRVDDIVCALHSLAVLIFPVDTHFLSGVISERYKDKLFNVEIPSVQERRNQWQVFYQGTAFPALSRLLLYDVASDWLSCFPLSARKLVYDVFFANGLTSEVVLAVIPCLEHSGGDGHDANAVRSNAERLLELCLLENDGVSKMAREFSAYHVSKDFNSALLKPDLLRVAQLVASIPDKTRLKAPKSLSSHLFFKEITIQLLTAAEGENKEICDKSVISHRMEGDGTILFIAELFARICRRGSADLLISEVITRILRCLRSFLLPKRESLSKDAFMSEPSFRFWFMIMELIVDQYAVERMADQILRQLACEHASDAEAYWSLWILFHRLLEHQSSMRFLFVEKFVLWKVFPFCCLRWILQFSVLERPPDAVMLTKGEKNSRLLDTVQHLVEVWAKQEFVQSAPIEQQAYITAALGLLLEKMSREELESTKDVMRSILEGVSCRLQYPSDLVRRMASSIALAFSIVIDPKNPLYLDDNCTSEVIDWEFGLVTPKEGTLPTMNGTTKGMDNMASLMTAEQVKELDHTVGNEAGSKGKVKSKKLFQFKLVDPDEIVDPATFNDDPVSEEEQDDNASEDSETSTDPSLQPYDLSDDDSDLKGRFTQLVDVVGALRKSDDPDGVERALDVAENLVRASADELQHVAPDLVRTLVQVRCSDAALQGEEESAEEKRQKALVALLVTCPFESLDSVNKLIYSPHVDVSQRIMILDVMTNAAQELANTKTVNQKYQLRPLISSAAETQPWFFPSNKGPHGAGSWKEISDKETPLNWSYRYERELPSKPGQIKKGKTRRWSRRPMNMLASEMETSLNKFPLYAAAFMLPAMHGFDKKRHGVDLLGRDFIVLGKLIHMLGVCMKCTALHPEASALAPHLLDMLSSREICHHKEAYVRRSVLFAASSILMALHPSYVVSALIEGNQEIARGLEWIRTWALHVAESDIDRDCYTLAMACLQLHAEMALQASRALESTETTSQAKSIGIPPNMSKGTIKIPGSNSSFLS</sequence>
<feature type="domain" description="TELO2 ARM repeat" evidence="6">
    <location>
        <begin position="273"/>
        <end position="514"/>
    </location>
</feature>
<dbReference type="PANTHER" id="PTHR15830">
    <property type="entry name" value="TELOMERE LENGTH REGULATION PROTEIN TEL2 FAMILY MEMBER"/>
    <property type="match status" value="1"/>
</dbReference>
<evidence type="ECO:0000256" key="3">
    <source>
        <dbReference type="ARBA" id="ARBA00022490"/>
    </source>
</evidence>
<evidence type="ECO:0008006" key="9">
    <source>
        <dbReference type="Google" id="ProtNLM"/>
    </source>
</evidence>
<evidence type="ECO:0000256" key="2">
    <source>
        <dbReference type="ARBA" id="ARBA00006133"/>
    </source>
</evidence>
<dbReference type="InterPro" id="IPR057348">
    <property type="entry name" value="TELO2_ARM"/>
</dbReference>
<feature type="domain" description="Telomere length regulation protein conserved" evidence="5">
    <location>
        <begin position="631"/>
        <end position="742"/>
    </location>
</feature>
<dbReference type="InterPro" id="IPR016024">
    <property type="entry name" value="ARM-type_fold"/>
</dbReference>
<dbReference type="InterPro" id="IPR038528">
    <property type="entry name" value="TEL2_C_sf"/>
</dbReference>
<keyword evidence="8" id="KW-1185">Reference proteome</keyword>
<feature type="region of interest" description="Disordered" evidence="4">
    <location>
        <begin position="995"/>
        <end position="1024"/>
    </location>
</feature>
<proteinExistence type="inferred from homology"/>
<keyword evidence="3" id="KW-0963">Cytoplasm</keyword>
<dbReference type="GO" id="GO:0051879">
    <property type="term" value="F:Hsp90 protein binding"/>
    <property type="evidence" value="ECO:0007669"/>
    <property type="project" value="TreeGrafter"/>
</dbReference>
<dbReference type="AlphaFoldDB" id="A0AAD3RYS3"/>
<dbReference type="Pfam" id="PF10193">
    <property type="entry name" value="Telomere_reg-2"/>
    <property type="match status" value="1"/>
</dbReference>
<organism evidence="7 8">
    <name type="scientific">Nepenthes gracilis</name>
    <name type="common">Slender pitcher plant</name>
    <dbReference type="NCBI Taxonomy" id="150966"/>
    <lineage>
        <taxon>Eukaryota</taxon>
        <taxon>Viridiplantae</taxon>
        <taxon>Streptophyta</taxon>
        <taxon>Embryophyta</taxon>
        <taxon>Tracheophyta</taxon>
        <taxon>Spermatophyta</taxon>
        <taxon>Magnoliopsida</taxon>
        <taxon>eudicotyledons</taxon>
        <taxon>Gunneridae</taxon>
        <taxon>Pentapetalae</taxon>
        <taxon>Caryophyllales</taxon>
        <taxon>Nepenthaceae</taxon>
        <taxon>Nepenthes</taxon>
    </lineage>
</organism>
<name>A0AAD3RYS3_NEPGR</name>
<evidence type="ECO:0000313" key="7">
    <source>
        <dbReference type="EMBL" id="GMH01194.1"/>
    </source>
</evidence>
<comment type="caution">
    <text evidence="7">The sequence shown here is derived from an EMBL/GenBank/DDBJ whole genome shotgun (WGS) entry which is preliminary data.</text>
</comment>
<dbReference type="PANTHER" id="PTHR15830:SF10">
    <property type="entry name" value="TELOMERE LENGTH REGULATION PROTEIN TEL2 HOMOLOG"/>
    <property type="match status" value="1"/>
</dbReference>
<evidence type="ECO:0000259" key="5">
    <source>
        <dbReference type="Pfam" id="PF10193"/>
    </source>
</evidence>
<feature type="compositionally biased region" description="Acidic residues" evidence="4">
    <location>
        <begin position="591"/>
        <end position="607"/>
    </location>
</feature>
<evidence type="ECO:0000256" key="4">
    <source>
        <dbReference type="SAM" id="MobiDB-lite"/>
    </source>
</evidence>
<dbReference type="GO" id="GO:0005829">
    <property type="term" value="C:cytosol"/>
    <property type="evidence" value="ECO:0007669"/>
    <property type="project" value="TreeGrafter"/>
</dbReference>
<evidence type="ECO:0000313" key="8">
    <source>
        <dbReference type="Proteomes" id="UP001279734"/>
    </source>
</evidence>
<evidence type="ECO:0000259" key="6">
    <source>
        <dbReference type="Pfam" id="PF25320"/>
    </source>
</evidence>
<gene>
    <name evidence="7" type="ORF">Nepgr_003033</name>
</gene>
<dbReference type="GO" id="GO:0042162">
    <property type="term" value="F:telomeric DNA binding"/>
    <property type="evidence" value="ECO:0007669"/>
    <property type="project" value="TreeGrafter"/>
</dbReference>
<feature type="region of interest" description="Disordered" evidence="4">
    <location>
        <begin position="582"/>
        <end position="624"/>
    </location>
</feature>
<protein>
    <recommendedName>
        <fullName evidence="9">Telomere length regulation protein conserved domain-containing protein</fullName>
    </recommendedName>
</protein>
<dbReference type="InterPro" id="IPR019337">
    <property type="entry name" value="Telomere_length_regulation_dom"/>
</dbReference>
<comment type="subcellular location">
    <subcellularLocation>
        <location evidence="1">Cytoplasm</location>
    </subcellularLocation>
</comment>
<comment type="similarity">
    <text evidence="2">Belongs to the TEL2 family.</text>
</comment>
<dbReference type="Pfam" id="PF25320">
    <property type="entry name" value="TELO2_ARM"/>
    <property type="match status" value="1"/>
</dbReference>
<dbReference type="Proteomes" id="UP001279734">
    <property type="component" value="Unassembled WGS sequence"/>
</dbReference>
<dbReference type="GO" id="GO:0051083">
    <property type="term" value="P:'de novo' cotranslational protein folding"/>
    <property type="evidence" value="ECO:0007669"/>
    <property type="project" value="TreeGrafter"/>
</dbReference>
<dbReference type="InterPro" id="IPR051970">
    <property type="entry name" value="TEL2_Regulation"/>
</dbReference>
<accession>A0AAD3RYS3</accession>